<keyword evidence="2" id="KW-0949">S-adenosyl-L-methionine</keyword>
<evidence type="ECO:0000256" key="2">
    <source>
        <dbReference type="ARBA" id="ARBA00022691"/>
    </source>
</evidence>
<name>A0A8J3DS43_9HYPH</name>
<keyword evidence="5" id="KW-1185">Reference proteome</keyword>
<evidence type="ECO:0000313" key="4">
    <source>
        <dbReference type="EMBL" id="GHC71337.1"/>
    </source>
</evidence>
<sequence length="261" mass="27946">MTTETLDAFHRGGFYLIQPKGRGHRAGMDAMMLAALVPSAFAGHLMDFGAGAGAAGLAVLQRCASASATLVERDAEMAEFARRSLQLPENAHLRERAAVLETDLGLRGKMRVAAGLTDHSADFVIMNPPFNENSDRATPDPLRKGAHVMEAGLFETWLRSARAVLRPSGEIGLIARPSSLGTILAAMESRFGAVRIVPVHPSRAETAIRILIRAKSGSKARLSLEPPLILRDGSERSVLSGLPVEERADQLANGYISLFGD</sequence>
<reference evidence="4" key="1">
    <citation type="journal article" date="2014" name="Int. J. Syst. Evol. Microbiol.">
        <title>Complete genome sequence of Corynebacterium casei LMG S-19264T (=DSM 44701T), isolated from a smear-ripened cheese.</title>
        <authorList>
            <consortium name="US DOE Joint Genome Institute (JGI-PGF)"/>
            <person name="Walter F."/>
            <person name="Albersmeier A."/>
            <person name="Kalinowski J."/>
            <person name="Ruckert C."/>
        </authorList>
    </citation>
    <scope>NUCLEOTIDE SEQUENCE</scope>
    <source>
        <strain evidence="4">KCTC 42097</strain>
    </source>
</reference>
<protein>
    <submittedName>
        <fullName evidence="4">Methyltransferase</fullName>
    </submittedName>
</protein>
<evidence type="ECO:0000259" key="3">
    <source>
        <dbReference type="Pfam" id="PF05175"/>
    </source>
</evidence>
<dbReference type="AlphaFoldDB" id="A0A8J3DS43"/>
<reference evidence="4" key="2">
    <citation type="submission" date="2020-09" db="EMBL/GenBank/DDBJ databases">
        <authorList>
            <person name="Sun Q."/>
            <person name="Kim S."/>
        </authorList>
    </citation>
    <scope>NUCLEOTIDE SEQUENCE</scope>
    <source>
        <strain evidence="4">KCTC 42097</strain>
    </source>
</reference>
<accession>A0A8J3DS43</accession>
<dbReference type="EMBL" id="BMZO01000005">
    <property type="protein sequence ID" value="GHC71337.1"/>
    <property type="molecule type" value="Genomic_DNA"/>
</dbReference>
<dbReference type="PANTHER" id="PTHR47739">
    <property type="entry name" value="TRNA1(VAL) (ADENINE(37)-N6)-METHYLTRANSFERASE"/>
    <property type="match status" value="1"/>
</dbReference>
<feature type="domain" description="Methyltransferase small" evidence="3">
    <location>
        <begin position="32"/>
        <end position="197"/>
    </location>
</feature>
<dbReference type="InterPro" id="IPR007848">
    <property type="entry name" value="Small_mtfrase_dom"/>
</dbReference>
<comment type="caution">
    <text evidence="4">The sequence shown here is derived from an EMBL/GenBank/DDBJ whole genome shotgun (WGS) entry which is preliminary data.</text>
</comment>
<dbReference type="Proteomes" id="UP000641137">
    <property type="component" value="Unassembled WGS sequence"/>
</dbReference>
<dbReference type="PROSITE" id="PS00092">
    <property type="entry name" value="N6_MTASE"/>
    <property type="match status" value="1"/>
</dbReference>
<dbReference type="Gene3D" id="3.40.50.150">
    <property type="entry name" value="Vaccinia Virus protein VP39"/>
    <property type="match status" value="1"/>
</dbReference>
<dbReference type="Pfam" id="PF05175">
    <property type="entry name" value="MTS"/>
    <property type="match status" value="1"/>
</dbReference>
<organism evidence="4 5">
    <name type="scientific">Limoniibacter endophyticus</name>
    <dbReference type="NCBI Taxonomy" id="1565040"/>
    <lineage>
        <taxon>Bacteria</taxon>
        <taxon>Pseudomonadati</taxon>
        <taxon>Pseudomonadota</taxon>
        <taxon>Alphaproteobacteria</taxon>
        <taxon>Hyphomicrobiales</taxon>
        <taxon>Bartonellaceae</taxon>
        <taxon>Limoniibacter</taxon>
    </lineage>
</organism>
<keyword evidence="1 4" id="KW-0489">Methyltransferase</keyword>
<dbReference type="GO" id="GO:0003676">
    <property type="term" value="F:nucleic acid binding"/>
    <property type="evidence" value="ECO:0007669"/>
    <property type="project" value="InterPro"/>
</dbReference>
<gene>
    <name evidence="4" type="ORF">GCM10010136_18430</name>
</gene>
<dbReference type="PANTHER" id="PTHR47739:SF1">
    <property type="entry name" value="TRNA1(VAL) (ADENINE(37)-N6)-METHYLTRANSFERASE"/>
    <property type="match status" value="1"/>
</dbReference>
<keyword evidence="1 4" id="KW-0808">Transferase</keyword>
<evidence type="ECO:0000313" key="5">
    <source>
        <dbReference type="Proteomes" id="UP000641137"/>
    </source>
</evidence>
<evidence type="ECO:0000256" key="1">
    <source>
        <dbReference type="ARBA" id="ARBA00022603"/>
    </source>
</evidence>
<dbReference type="SUPFAM" id="SSF53335">
    <property type="entry name" value="S-adenosyl-L-methionine-dependent methyltransferases"/>
    <property type="match status" value="1"/>
</dbReference>
<dbReference type="GO" id="GO:0032259">
    <property type="term" value="P:methylation"/>
    <property type="evidence" value="ECO:0007669"/>
    <property type="project" value="UniProtKB-KW"/>
</dbReference>
<dbReference type="GO" id="GO:0008757">
    <property type="term" value="F:S-adenosylmethionine-dependent methyltransferase activity"/>
    <property type="evidence" value="ECO:0007669"/>
    <property type="project" value="UniProtKB-ARBA"/>
</dbReference>
<dbReference type="GO" id="GO:0008170">
    <property type="term" value="F:N-methyltransferase activity"/>
    <property type="evidence" value="ECO:0007669"/>
    <property type="project" value="UniProtKB-ARBA"/>
</dbReference>
<dbReference type="RefSeq" id="WP_189489690.1">
    <property type="nucleotide sequence ID" value="NZ_BMZO01000005.1"/>
</dbReference>
<proteinExistence type="predicted"/>
<dbReference type="InterPro" id="IPR050210">
    <property type="entry name" value="tRNA_Adenine-N(6)_MTase"/>
</dbReference>
<dbReference type="InterPro" id="IPR002052">
    <property type="entry name" value="DNA_methylase_N6_adenine_CS"/>
</dbReference>
<dbReference type="InterPro" id="IPR029063">
    <property type="entry name" value="SAM-dependent_MTases_sf"/>
</dbReference>